<evidence type="ECO:0008006" key="4">
    <source>
        <dbReference type="Google" id="ProtNLM"/>
    </source>
</evidence>
<dbReference type="AlphaFoldDB" id="A0AAN7ACP6"/>
<comment type="caution">
    <text evidence="2">The sequence shown here is derived from an EMBL/GenBank/DDBJ whole genome shotgun (WGS) entry which is preliminary data.</text>
</comment>
<organism evidence="2 3">
    <name type="scientific">Triangularia setosa</name>
    <dbReference type="NCBI Taxonomy" id="2587417"/>
    <lineage>
        <taxon>Eukaryota</taxon>
        <taxon>Fungi</taxon>
        <taxon>Dikarya</taxon>
        <taxon>Ascomycota</taxon>
        <taxon>Pezizomycotina</taxon>
        <taxon>Sordariomycetes</taxon>
        <taxon>Sordariomycetidae</taxon>
        <taxon>Sordariales</taxon>
        <taxon>Podosporaceae</taxon>
        <taxon>Triangularia</taxon>
    </lineage>
</organism>
<keyword evidence="3" id="KW-1185">Reference proteome</keyword>
<reference evidence="2" key="2">
    <citation type="submission" date="2023-05" db="EMBL/GenBank/DDBJ databases">
        <authorList>
            <consortium name="Lawrence Berkeley National Laboratory"/>
            <person name="Steindorff A."/>
            <person name="Hensen N."/>
            <person name="Bonometti L."/>
            <person name="Westerberg I."/>
            <person name="Brannstrom I.O."/>
            <person name="Guillou S."/>
            <person name="Cros-Aarteil S."/>
            <person name="Calhoun S."/>
            <person name="Haridas S."/>
            <person name="Kuo A."/>
            <person name="Mondo S."/>
            <person name="Pangilinan J."/>
            <person name="Riley R."/>
            <person name="Labutti K."/>
            <person name="Andreopoulos B."/>
            <person name="Lipzen A."/>
            <person name="Chen C."/>
            <person name="Yanf M."/>
            <person name="Daum C."/>
            <person name="Ng V."/>
            <person name="Clum A."/>
            <person name="Ohm R."/>
            <person name="Martin F."/>
            <person name="Silar P."/>
            <person name="Natvig D."/>
            <person name="Lalanne C."/>
            <person name="Gautier V."/>
            <person name="Ament-Velasquez S.L."/>
            <person name="Kruys A."/>
            <person name="Hutchinson M.I."/>
            <person name="Powell A.J."/>
            <person name="Barry K."/>
            <person name="Miller A.N."/>
            <person name="Grigoriev I.V."/>
            <person name="Debuchy R."/>
            <person name="Gladieux P."/>
            <person name="Thoren M.H."/>
            <person name="Johannesson H."/>
        </authorList>
    </citation>
    <scope>NUCLEOTIDE SEQUENCE</scope>
    <source>
        <strain evidence="2">CBS 892.96</strain>
    </source>
</reference>
<name>A0AAN7ACP6_9PEZI</name>
<feature type="signal peptide" evidence="1">
    <location>
        <begin position="1"/>
        <end position="18"/>
    </location>
</feature>
<reference evidence="2" key="1">
    <citation type="journal article" date="2023" name="Mol. Phylogenet. Evol.">
        <title>Genome-scale phylogeny and comparative genomics of the fungal order Sordariales.</title>
        <authorList>
            <person name="Hensen N."/>
            <person name="Bonometti L."/>
            <person name="Westerberg I."/>
            <person name="Brannstrom I.O."/>
            <person name="Guillou S."/>
            <person name="Cros-Aarteil S."/>
            <person name="Calhoun S."/>
            <person name="Haridas S."/>
            <person name="Kuo A."/>
            <person name="Mondo S."/>
            <person name="Pangilinan J."/>
            <person name="Riley R."/>
            <person name="LaButti K."/>
            <person name="Andreopoulos B."/>
            <person name="Lipzen A."/>
            <person name="Chen C."/>
            <person name="Yan M."/>
            <person name="Daum C."/>
            <person name="Ng V."/>
            <person name="Clum A."/>
            <person name="Steindorff A."/>
            <person name="Ohm R.A."/>
            <person name="Martin F."/>
            <person name="Silar P."/>
            <person name="Natvig D.O."/>
            <person name="Lalanne C."/>
            <person name="Gautier V."/>
            <person name="Ament-Velasquez S.L."/>
            <person name="Kruys A."/>
            <person name="Hutchinson M.I."/>
            <person name="Powell A.J."/>
            <person name="Barry K."/>
            <person name="Miller A.N."/>
            <person name="Grigoriev I.V."/>
            <person name="Debuchy R."/>
            <person name="Gladieux P."/>
            <person name="Hiltunen Thoren M."/>
            <person name="Johannesson H."/>
        </authorList>
    </citation>
    <scope>NUCLEOTIDE SEQUENCE</scope>
    <source>
        <strain evidence="2">CBS 892.96</strain>
    </source>
</reference>
<evidence type="ECO:0000313" key="3">
    <source>
        <dbReference type="Proteomes" id="UP001302321"/>
    </source>
</evidence>
<protein>
    <recommendedName>
        <fullName evidence="4">Secreted protein</fullName>
    </recommendedName>
</protein>
<feature type="chain" id="PRO_5042815759" description="Secreted protein" evidence="1">
    <location>
        <begin position="19"/>
        <end position="85"/>
    </location>
</feature>
<evidence type="ECO:0000313" key="2">
    <source>
        <dbReference type="EMBL" id="KAK4181659.1"/>
    </source>
</evidence>
<gene>
    <name evidence="2" type="ORF">QBC36DRAFT_317579</name>
</gene>
<dbReference type="Proteomes" id="UP001302321">
    <property type="component" value="Unassembled WGS sequence"/>
</dbReference>
<proteinExistence type="predicted"/>
<dbReference type="EMBL" id="MU866085">
    <property type="protein sequence ID" value="KAK4181659.1"/>
    <property type="molecule type" value="Genomic_DNA"/>
</dbReference>
<accession>A0AAN7ACP6</accession>
<keyword evidence="1" id="KW-0732">Signal</keyword>
<sequence length="85" mass="9363">MGGGMWLLSTLLARPVSCMVVTNFAACVSLNQISSRQTVGCWSCARAENTWPLLTAEDIMIEGDIFSLVYRDTRGFLRCLACLKV</sequence>
<evidence type="ECO:0000256" key="1">
    <source>
        <dbReference type="SAM" id="SignalP"/>
    </source>
</evidence>